<feature type="region of interest" description="Disordered" evidence="1">
    <location>
        <begin position="45"/>
        <end position="94"/>
    </location>
</feature>
<evidence type="ECO:0000256" key="1">
    <source>
        <dbReference type="SAM" id="MobiDB-lite"/>
    </source>
</evidence>
<dbReference type="EMBL" id="JAHRIP010019353">
    <property type="protein sequence ID" value="MEQ2287164.1"/>
    <property type="molecule type" value="Genomic_DNA"/>
</dbReference>
<evidence type="ECO:0000313" key="3">
    <source>
        <dbReference type="Proteomes" id="UP001469553"/>
    </source>
</evidence>
<organism evidence="2 3">
    <name type="scientific">Ameca splendens</name>
    <dbReference type="NCBI Taxonomy" id="208324"/>
    <lineage>
        <taxon>Eukaryota</taxon>
        <taxon>Metazoa</taxon>
        <taxon>Chordata</taxon>
        <taxon>Craniata</taxon>
        <taxon>Vertebrata</taxon>
        <taxon>Euteleostomi</taxon>
        <taxon>Actinopterygii</taxon>
        <taxon>Neopterygii</taxon>
        <taxon>Teleostei</taxon>
        <taxon>Neoteleostei</taxon>
        <taxon>Acanthomorphata</taxon>
        <taxon>Ovalentaria</taxon>
        <taxon>Atherinomorphae</taxon>
        <taxon>Cyprinodontiformes</taxon>
        <taxon>Goodeidae</taxon>
        <taxon>Ameca</taxon>
    </lineage>
</organism>
<gene>
    <name evidence="2" type="ORF">AMECASPLE_009631</name>
</gene>
<reference evidence="2 3" key="1">
    <citation type="submission" date="2021-06" db="EMBL/GenBank/DDBJ databases">
        <authorList>
            <person name="Palmer J.M."/>
        </authorList>
    </citation>
    <scope>NUCLEOTIDE SEQUENCE [LARGE SCALE GENOMIC DNA]</scope>
    <source>
        <strain evidence="2 3">AS_MEX2019</strain>
        <tissue evidence="2">Muscle</tissue>
    </source>
</reference>
<evidence type="ECO:0000313" key="2">
    <source>
        <dbReference type="EMBL" id="MEQ2287164.1"/>
    </source>
</evidence>
<keyword evidence="3" id="KW-1185">Reference proteome</keyword>
<protein>
    <submittedName>
        <fullName evidence="2">Uncharacterized protein</fullName>
    </submittedName>
</protein>
<sequence>MLAVTVANSSHEIQLLKVQGHGFQPEKLDCSLRVGSKSLPQVKVLNGLGASPTSPPAARQRKAKTKPPLSLMEVSVETNKQQQWRCKRSSRLTT</sequence>
<accession>A0ABV0Y0K5</accession>
<name>A0ABV0Y0K5_9TELE</name>
<feature type="compositionally biased region" description="Basic residues" evidence="1">
    <location>
        <begin position="85"/>
        <end position="94"/>
    </location>
</feature>
<comment type="caution">
    <text evidence="2">The sequence shown here is derived from an EMBL/GenBank/DDBJ whole genome shotgun (WGS) entry which is preliminary data.</text>
</comment>
<dbReference type="Proteomes" id="UP001469553">
    <property type="component" value="Unassembled WGS sequence"/>
</dbReference>
<proteinExistence type="predicted"/>